<protein>
    <submittedName>
        <fullName evidence="5">Glycosyltransferase family 2 protein</fullName>
    </submittedName>
</protein>
<sequence>MSATVADQVTVVSVTYKSARLAERMAATLSPFKHVVLVENGSLDRCPERMRELLPHATIIERRHNGGFGKASNEGAAVATTPFVLLLNPDCHVDEKAVATLVEALHRCPSAGIVAPQSWTGAGEPQMSYRHAFFEHMPRSSYRVPDAICSAKWLHGCCLLIRADAFREIGGFDERFFLYYEDDDLCLRMRLAGFECLLEPAAHAVHAGGGSSGTSMRVAFIKAYHYARSRHLAIRKYQGYPAALRYRVKTLLGAFTAVPLYALLLQRNYVIRWLGWGSAAFVCFWREPRPAP</sequence>
<keyword evidence="2" id="KW-0328">Glycosyltransferase</keyword>
<dbReference type="InterPro" id="IPR029044">
    <property type="entry name" value="Nucleotide-diphossugar_trans"/>
</dbReference>
<reference evidence="5 6" key="1">
    <citation type="journal article" date="2023" name="Int. J. Syst. Evol. Microbiol.">
        <title>Physiological and genomic analyses of cobalamin (vitamin B12)-auxotrophy of Lysobacter auxotrophicus sp. nov., a methionine-auxotrophic chitinolytic bacterium isolated from chitin-treated soil.</title>
        <authorList>
            <person name="Saito A."/>
            <person name="Dohra H."/>
            <person name="Hamada M."/>
            <person name="Moriuchi R."/>
            <person name="Kotsuchibashi Y."/>
            <person name="Mori K."/>
        </authorList>
    </citation>
    <scope>NUCLEOTIDE SEQUENCE [LARGE SCALE GENOMIC DNA]</scope>
    <source>
        <strain evidence="5 6">5-21a</strain>
    </source>
</reference>
<keyword evidence="3" id="KW-0808">Transferase</keyword>
<dbReference type="Gene3D" id="3.90.550.10">
    <property type="entry name" value="Spore Coat Polysaccharide Biosynthesis Protein SpsA, Chain A"/>
    <property type="match status" value="1"/>
</dbReference>
<evidence type="ECO:0000313" key="6">
    <source>
        <dbReference type="Proteomes" id="UP001317822"/>
    </source>
</evidence>
<dbReference type="InterPro" id="IPR001173">
    <property type="entry name" value="Glyco_trans_2-like"/>
</dbReference>
<evidence type="ECO:0000256" key="3">
    <source>
        <dbReference type="ARBA" id="ARBA00022679"/>
    </source>
</evidence>
<keyword evidence="6" id="KW-1185">Reference proteome</keyword>
<evidence type="ECO:0000256" key="2">
    <source>
        <dbReference type="ARBA" id="ARBA00022676"/>
    </source>
</evidence>
<accession>A0ABN6UFS7</accession>
<evidence type="ECO:0000259" key="4">
    <source>
        <dbReference type="Pfam" id="PF00535"/>
    </source>
</evidence>
<dbReference type="SUPFAM" id="SSF53448">
    <property type="entry name" value="Nucleotide-diphospho-sugar transferases"/>
    <property type="match status" value="1"/>
</dbReference>
<feature type="domain" description="Glycosyltransferase 2-like" evidence="4">
    <location>
        <begin position="25"/>
        <end position="170"/>
    </location>
</feature>
<dbReference type="PANTHER" id="PTHR43179">
    <property type="entry name" value="RHAMNOSYLTRANSFERASE WBBL"/>
    <property type="match status" value="1"/>
</dbReference>
<dbReference type="Proteomes" id="UP001317822">
    <property type="component" value="Chromosome"/>
</dbReference>
<dbReference type="PANTHER" id="PTHR43179:SF12">
    <property type="entry name" value="GALACTOFURANOSYLTRANSFERASE GLFT2"/>
    <property type="match status" value="1"/>
</dbReference>
<evidence type="ECO:0000256" key="1">
    <source>
        <dbReference type="ARBA" id="ARBA00006739"/>
    </source>
</evidence>
<proteinExistence type="inferred from homology"/>
<evidence type="ECO:0000313" key="5">
    <source>
        <dbReference type="EMBL" id="BDU15146.1"/>
    </source>
</evidence>
<dbReference type="EMBL" id="AP027041">
    <property type="protein sequence ID" value="BDU15146.1"/>
    <property type="molecule type" value="Genomic_DNA"/>
</dbReference>
<dbReference type="Pfam" id="PF00535">
    <property type="entry name" value="Glycos_transf_2"/>
    <property type="match status" value="1"/>
</dbReference>
<organism evidence="5 6">
    <name type="scientific">Lysobacter auxotrophicus</name>
    <dbReference type="NCBI Taxonomy" id="2992573"/>
    <lineage>
        <taxon>Bacteria</taxon>
        <taxon>Pseudomonadati</taxon>
        <taxon>Pseudomonadota</taxon>
        <taxon>Gammaproteobacteria</taxon>
        <taxon>Lysobacterales</taxon>
        <taxon>Lysobacteraceae</taxon>
        <taxon>Lysobacter</taxon>
    </lineage>
</organism>
<gene>
    <name evidence="5" type="ORF">LA521A_03470</name>
</gene>
<dbReference type="CDD" id="cd04186">
    <property type="entry name" value="GT_2_like_c"/>
    <property type="match status" value="1"/>
</dbReference>
<comment type="similarity">
    <text evidence="1">Belongs to the glycosyltransferase 2 family.</text>
</comment>
<name>A0ABN6UFS7_9GAMM</name>